<protein>
    <submittedName>
        <fullName evidence="1">Uncharacterized protein</fullName>
    </submittedName>
</protein>
<dbReference type="EMBL" id="JABSTR010000005">
    <property type="protein sequence ID" value="KAH9371476.1"/>
    <property type="molecule type" value="Genomic_DNA"/>
</dbReference>
<name>A0A9J6GAT0_HAELO</name>
<dbReference type="Proteomes" id="UP000821853">
    <property type="component" value="Chromosome 3"/>
</dbReference>
<proteinExistence type="predicted"/>
<sequence>MDPHNRAPVPTSWLTGTSSDPSVMPTYLTTLMILMTGLSNSSSNVMVQPKLSLSWLTLIVVDSRLLHLWEAKEGLVRRFQRQKNNRPIRRRLAKLNQDISKHATNLTTQHWNALCDRMEGNMNVPC</sequence>
<dbReference type="OrthoDB" id="6515678at2759"/>
<gene>
    <name evidence="1" type="ORF">HPB48_020888</name>
</gene>
<comment type="caution">
    <text evidence="1">The sequence shown here is derived from an EMBL/GenBank/DDBJ whole genome shotgun (WGS) entry which is preliminary data.</text>
</comment>
<reference evidence="1 2" key="1">
    <citation type="journal article" date="2020" name="Cell">
        <title>Large-Scale Comparative Analyses of Tick Genomes Elucidate Their Genetic Diversity and Vector Capacities.</title>
        <authorList>
            <consortium name="Tick Genome and Microbiome Consortium (TIGMIC)"/>
            <person name="Jia N."/>
            <person name="Wang J."/>
            <person name="Shi W."/>
            <person name="Du L."/>
            <person name="Sun Y."/>
            <person name="Zhan W."/>
            <person name="Jiang J.F."/>
            <person name="Wang Q."/>
            <person name="Zhang B."/>
            <person name="Ji P."/>
            <person name="Bell-Sakyi L."/>
            <person name="Cui X.M."/>
            <person name="Yuan T.T."/>
            <person name="Jiang B.G."/>
            <person name="Yang W.F."/>
            <person name="Lam T.T."/>
            <person name="Chang Q.C."/>
            <person name="Ding S.J."/>
            <person name="Wang X.J."/>
            <person name="Zhu J.G."/>
            <person name="Ruan X.D."/>
            <person name="Zhao L."/>
            <person name="Wei J.T."/>
            <person name="Ye R.Z."/>
            <person name="Que T.C."/>
            <person name="Du C.H."/>
            <person name="Zhou Y.H."/>
            <person name="Cheng J.X."/>
            <person name="Dai P.F."/>
            <person name="Guo W.B."/>
            <person name="Han X.H."/>
            <person name="Huang E.J."/>
            <person name="Li L.F."/>
            <person name="Wei W."/>
            <person name="Gao Y.C."/>
            <person name="Liu J.Z."/>
            <person name="Shao H.Z."/>
            <person name="Wang X."/>
            <person name="Wang C.C."/>
            <person name="Yang T.C."/>
            <person name="Huo Q.B."/>
            <person name="Li W."/>
            <person name="Chen H.Y."/>
            <person name="Chen S.E."/>
            <person name="Zhou L.G."/>
            <person name="Ni X.B."/>
            <person name="Tian J.H."/>
            <person name="Sheng Y."/>
            <person name="Liu T."/>
            <person name="Pan Y.S."/>
            <person name="Xia L.Y."/>
            <person name="Li J."/>
            <person name="Zhao F."/>
            <person name="Cao W.C."/>
        </authorList>
    </citation>
    <scope>NUCLEOTIDE SEQUENCE [LARGE SCALE GENOMIC DNA]</scope>
    <source>
        <strain evidence="1">HaeL-2018</strain>
    </source>
</reference>
<dbReference type="AlphaFoldDB" id="A0A9J6GAT0"/>
<organism evidence="1 2">
    <name type="scientific">Haemaphysalis longicornis</name>
    <name type="common">Bush tick</name>
    <dbReference type="NCBI Taxonomy" id="44386"/>
    <lineage>
        <taxon>Eukaryota</taxon>
        <taxon>Metazoa</taxon>
        <taxon>Ecdysozoa</taxon>
        <taxon>Arthropoda</taxon>
        <taxon>Chelicerata</taxon>
        <taxon>Arachnida</taxon>
        <taxon>Acari</taxon>
        <taxon>Parasitiformes</taxon>
        <taxon>Ixodida</taxon>
        <taxon>Ixodoidea</taxon>
        <taxon>Ixodidae</taxon>
        <taxon>Haemaphysalinae</taxon>
        <taxon>Haemaphysalis</taxon>
    </lineage>
</organism>
<accession>A0A9J6GAT0</accession>
<keyword evidence="2" id="KW-1185">Reference proteome</keyword>
<dbReference type="VEuPathDB" id="VectorBase:HLOH_056527"/>
<evidence type="ECO:0000313" key="1">
    <source>
        <dbReference type="EMBL" id="KAH9371476.1"/>
    </source>
</evidence>
<evidence type="ECO:0000313" key="2">
    <source>
        <dbReference type="Proteomes" id="UP000821853"/>
    </source>
</evidence>